<dbReference type="InterPro" id="IPR036188">
    <property type="entry name" value="FAD/NAD-bd_sf"/>
</dbReference>
<evidence type="ECO:0000313" key="6">
    <source>
        <dbReference type="EMBL" id="QVL30079.1"/>
    </source>
</evidence>
<gene>
    <name evidence="6" type="ORF">KIH39_14550</name>
</gene>
<dbReference type="RefSeq" id="WP_213493963.1">
    <property type="nucleotide sequence ID" value="NZ_CP074694.1"/>
</dbReference>
<dbReference type="InterPro" id="IPR017741">
    <property type="entry name" value="FAD-dependent_OxRdtase_HpnW"/>
</dbReference>
<dbReference type="PANTHER" id="PTHR13847">
    <property type="entry name" value="SARCOSINE DEHYDROGENASE-RELATED"/>
    <property type="match status" value="1"/>
</dbReference>
<dbReference type="GO" id="GO:0016491">
    <property type="term" value="F:oxidoreductase activity"/>
    <property type="evidence" value="ECO:0007669"/>
    <property type="project" value="UniProtKB-KW"/>
</dbReference>
<keyword evidence="4" id="KW-0560">Oxidoreductase</keyword>
<dbReference type="Gene3D" id="3.50.50.60">
    <property type="entry name" value="FAD/NAD(P)-binding domain"/>
    <property type="match status" value="1"/>
</dbReference>
<keyword evidence="3" id="KW-0285">Flavoprotein</keyword>
<organism evidence="6 7">
    <name type="scientific">Telmatocola sphagniphila</name>
    <dbReference type="NCBI Taxonomy" id="1123043"/>
    <lineage>
        <taxon>Bacteria</taxon>
        <taxon>Pseudomonadati</taxon>
        <taxon>Planctomycetota</taxon>
        <taxon>Planctomycetia</taxon>
        <taxon>Gemmatales</taxon>
        <taxon>Gemmataceae</taxon>
    </lineage>
</organism>
<protein>
    <submittedName>
        <fullName evidence="6">TIGR03364 family FAD-dependent oxidoreductase</fullName>
    </submittedName>
</protein>
<dbReference type="KEGG" id="tsph:KIH39_14550"/>
<keyword evidence="7" id="KW-1185">Reference proteome</keyword>
<dbReference type="AlphaFoldDB" id="A0A8E6ES32"/>
<dbReference type="PANTHER" id="PTHR13847:SF286">
    <property type="entry name" value="D-AMINO ACID DEHYDROGENASE"/>
    <property type="match status" value="1"/>
</dbReference>
<proteinExistence type="inferred from homology"/>
<accession>A0A8E6ES32</accession>
<feature type="domain" description="FAD dependent oxidoreductase" evidence="5">
    <location>
        <begin position="6"/>
        <end position="370"/>
    </location>
</feature>
<comment type="cofactor">
    <cofactor evidence="1">
        <name>FAD</name>
        <dbReference type="ChEBI" id="CHEBI:57692"/>
    </cofactor>
</comment>
<evidence type="ECO:0000256" key="4">
    <source>
        <dbReference type="ARBA" id="ARBA00023002"/>
    </source>
</evidence>
<name>A0A8E6ES32_9BACT</name>
<evidence type="ECO:0000256" key="2">
    <source>
        <dbReference type="ARBA" id="ARBA00009410"/>
    </source>
</evidence>
<dbReference type="GO" id="GO:0005737">
    <property type="term" value="C:cytoplasm"/>
    <property type="evidence" value="ECO:0007669"/>
    <property type="project" value="TreeGrafter"/>
</dbReference>
<sequence>MAKSFDCVVIGAGVLGLAHAYHLARRGKKVAVLERHPQAVGASIRNFGMLWPIGQPGGDLTDLAMRSVDIWKEVLDEAGIWYNPYGSLHLAYEEDEAQVLKEFCGLPEARGRRLELLDPSQLTRRFSSVRAEGLKLGLFSPSEVCVDPRETIARLPEYLHKKYHVQFFWNTPVQAIDSPKIHTNHCEFHADKILLCTGSDYQQLYPEAFASEGIRQCKLQMLRTPPLPNFKLGAHLAAGLTLRHYKAFTKCPTLKELIARFDRDLPEYHHYGIHVMASQNGLGELVLGDSHEYGDSIEPFNKELIDELIIKYLKKFLNLDPIIIASRWHGVYAKHPTEAYLIRNPAPGVTAVNMVGGAGMTLSFGLAERAVKALLGESYAD</sequence>
<comment type="similarity">
    <text evidence="2">Belongs to the DadA oxidoreductase family.</text>
</comment>
<dbReference type="NCBIfam" id="TIGR03364">
    <property type="entry name" value="HpnW_proposed"/>
    <property type="match status" value="1"/>
</dbReference>
<dbReference type="InterPro" id="IPR006076">
    <property type="entry name" value="FAD-dep_OxRdtase"/>
</dbReference>
<evidence type="ECO:0000256" key="1">
    <source>
        <dbReference type="ARBA" id="ARBA00001974"/>
    </source>
</evidence>
<evidence type="ECO:0000313" key="7">
    <source>
        <dbReference type="Proteomes" id="UP000676194"/>
    </source>
</evidence>
<evidence type="ECO:0000256" key="3">
    <source>
        <dbReference type="ARBA" id="ARBA00022630"/>
    </source>
</evidence>
<dbReference type="Gene3D" id="3.30.9.10">
    <property type="entry name" value="D-Amino Acid Oxidase, subunit A, domain 2"/>
    <property type="match status" value="1"/>
</dbReference>
<dbReference type="SUPFAM" id="SSF51905">
    <property type="entry name" value="FAD/NAD(P)-binding domain"/>
    <property type="match status" value="1"/>
</dbReference>
<dbReference type="Proteomes" id="UP000676194">
    <property type="component" value="Chromosome"/>
</dbReference>
<evidence type="ECO:0000259" key="5">
    <source>
        <dbReference type="Pfam" id="PF01266"/>
    </source>
</evidence>
<dbReference type="EMBL" id="CP074694">
    <property type="protein sequence ID" value="QVL30079.1"/>
    <property type="molecule type" value="Genomic_DNA"/>
</dbReference>
<reference evidence="6" key="1">
    <citation type="submission" date="2021-05" db="EMBL/GenBank/DDBJ databases">
        <title>Complete genome sequence of the cellulolytic planctomycete Telmatocola sphagniphila SP2T and characterization of the first cellulase from planctomycetes.</title>
        <authorList>
            <person name="Rakitin A.L."/>
            <person name="Beletsky A.V."/>
            <person name="Naumoff D.G."/>
            <person name="Kulichevskaya I.S."/>
            <person name="Mardanov A.V."/>
            <person name="Ravin N.V."/>
            <person name="Dedysh S.N."/>
        </authorList>
    </citation>
    <scope>NUCLEOTIDE SEQUENCE</scope>
    <source>
        <strain evidence="6">SP2T</strain>
    </source>
</reference>
<dbReference type="Pfam" id="PF01266">
    <property type="entry name" value="DAO"/>
    <property type="match status" value="1"/>
</dbReference>